<dbReference type="Proteomes" id="UP000095287">
    <property type="component" value="Unplaced"/>
</dbReference>
<dbReference type="WBParaSite" id="L893_g33645.t1">
    <property type="protein sequence ID" value="L893_g33645.t1"/>
    <property type="gene ID" value="L893_g33645"/>
</dbReference>
<keyword evidence="1" id="KW-1185">Reference proteome</keyword>
<organism evidence="1 2">
    <name type="scientific">Steinernema glaseri</name>
    <dbReference type="NCBI Taxonomy" id="37863"/>
    <lineage>
        <taxon>Eukaryota</taxon>
        <taxon>Metazoa</taxon>
        <taxon>Ecdysozoa</taxon>
        <taxon>Nematoda</taxon>
        <taxon>Chromadorea</taxon>
        <taxon>Rhabditida</taxon>
        <taxon>Tylenchina</taxon>
        <taxon>Panagrolaimomorpha</taxon>
        <taxon>Strongyloidoidea</taxon>
        <taxon>Steinernematidae</taxon>
        <taxon>Steinernema</taxon>
    </lineage>
</organism>
<evidence type="ECO:0000313" key="2">
    <source>
        <dbReference type="WBParaSite" id="L893_g33645.t1"/>
    </source>
</evidence>
<dbReference type="AlphaFoldDB" id="A0A1I8A7I4"/>
<proteinExistence type="predicted"/>
<name>A0A1I8A7I4_9BILA</name>
<evidence type="ECO:0000313" key="1">
    <source>
        <dbReference type="Proteomes" id="UP000095287"/>
    </source>
</evidence>
<reference evidence="2" key="1">
    <citation type="submission" date="2016-11" db="UniProtKB">
        <authorList>
            <consortium name="WormBaseParasite"/>
        </authorList>
    </citation>
    <scope>IDENTIFICATION</scope>
</reference>
<sequence>MDDLRFSPGSTDRQIRRFYIAVHVANFVELLQSEQDVDTDADLRGHGDLLMAGAEKLLHRISQQFDHLKITWNVRKEDHVAVSLLVSSVDELCDILPTLYSPKDLRFQLQNTQKRGGDRRTTPHPPW</sequence>
<accession>A0A1I8A7I4</accession>
<protein>
    <submittedName>
        <fullName evidence="2">DUF3475 domain-containing protein</fullName>
    </submittedName>
</protein>